<dbReference type="OrthoDB" id="2578740at2759"/>
<protein>
    <submittedName>
        <fullName evidence="1">Uncharacterized protein</fullName>
    </submittedName>
</protein>
<organism evidence="1 2">
    <name type="scientific">Botryotinia calthae</name>
    <dbReference type="NCBI Taxonomy" id="38488"/>
    <lineage>
        <taxon>Eukaryota</taxon>
        <taxon>Fungi</taxon>
        <taxon>Dikarya</taxon>
        <taxon>Ascomycota</taxon>
        <taxon>Pezizomycotina</taxon>
        <taxon>Leotiomycetes</taxon>
        <taxon>Helotiales</taxon>
        <taxon>Sclerotiniaceae</taxon>
        <taxon>Botryotinia</taxon>
    </lineage>
</organism>
<keyword evidence="2" id="KW-1185">Reference proteome</keyword>
<name>A0A4Y8DJH4_9HELO</name>
<accession>A0A4Y8DJH4</accession>
<dbReference type="EMBL" id="PHWZ01000005">
    <property type="protein sequence ID" value="TEY86601.1"/>
    <property type="molecule type" value="Genomic_DNA"/>
</dbReference>
<dbReference type="Proteomes" id="UP000297299">
    <property type="component" value="Unassembled WGS sequence"/>
</dbReference>
<reference evidence="1 2" key="1">
    <citation type="submission" date="2017-11" db="EMBL/GenBank/DDBJ databases">
        <title>Comparative genomics of Botrytis spp.</title>
        <authorList>
            <person name="Valero-Jimenez C.A."/>
            <person name="Tapia P."/>
            <person name="Veloso J."/>
            <person name="Silva-Moreno E."/>
            <person name="Staats M."/>
            <person name="Valdes J.H."/>
            <person name="Van Kan J.A.L."/>
        </authorList>
    </citation>
    <scope>NUCLEOTIDE SEQUENCE [LARGE SCALE GENOMIC DNA]</scope>
    <source>
        <strain evidence="1 2">MUCL2830</strain>
    </source>
</reference>
<proteinExistence type="predicted"/>
<evidence type="ECO:0000313" key="2">
    <source>
        <dbReference type="Proteomes" id="UP000297299"/>
    </source>
</evidence>
<dbReference type="AlphaFoldDB" id="A0A4Y8DJH4"/>
<sequence length="73" mass="8050">MARVISRGLRSRFQEDLRLLNEGDPIWLGANAENSGISPTWLMPEAEYQSLFLQDIVQLSSGTTAAEPIMAVS</sequence>
<comment type="caution">
    <text evidence="1">The sequence shown here is derived from an EMBL/GenBank/DDBJ whole genome shotgun (WGS) entry which is preliminary data.</text>
</comment>
<gene>
    <name evidence="1" type="ORF">BOTCAL_0005g00220</name>
</gene>
<evidence type="ECO:0000313" key="1">
    <source>
        <dbReference type="EMBL" id="TEY86601.1"/>
    </source>
</evidence>